<reference evidence="2 3" key="1">
    <citation type="submission" date="2018-03" db="EMBL/GenBank/DDBJ databases">
        <title>Streptomyces dioscori sp. nov., a novel endophytic actinobacterium isolated from bulbil of Dioscorea bulbifera L.</title>
        <authorList>
            <person name="Zhikuan W."/>
        </authorList>
    </citation>
    <scope>NUCLEOTIDE SEQUENCE [LARGE SCALE GENOMIC DNA]</scope>
    <source>
        <strain evidence="2 3">A217</strain>
    </source>
</reference>
<keyword evidence="3" id="KW-1185">Reference proteome</keyword>
<gene>
    <name evidence="2" type="ORF">C6Y14_41165</name>
</gene>
<dbReference type="OrthoDB" id="9789573at2"/>
<dbReference type="InterPro" id="IPR036102">
    <property type="entry name" value="OsmC/Ohrsf"/>
</dbReference>
<dbReference type="Proteomes" id="UP000240429">
    <property type="component" value="Unassembled WGS sequence"/>
</dbReference>
<feature type="region of interest" description="Disordered" evidence="1">
    <location>
        <begin position="1"/>
        <end position="40"/>
    </location>
</feature>
<protein>
    <submittedName>
        <fullName evidence="2">Uncharacterized protein</fullName>
    </submittedName>
</protein>
<dbReference type="AlphaFoldDB" id="A0A2P8PU95"/>
<evidence type="ECO:0000313" key="2">
    <source>
        <dbReference type="EMBL" id="PSM37581.1"/>
    </source>
</evidence>
<evidence type="ECO:0000313" key="3">
    <source>
        <dbReference type="Proteomes" id="UP000240429"/>
    </source>
</evidence>
<name>A0A2P8PU95_9ACTN</name>
<sequence>MSRVLPRRPPDHLAQGGIGRGHPVLPCRCRRDPRTTPPPACPGELDAAQREQLLAAAGRCPVHRLLTKDIAIVTVPARPAEPEMPTDVPPQP</sequence>
<proteinExistence type="predicted"/>
<dbReference type="SUPFAM" id="SSF82784">
    <property type="entry name" value="OsmC-like"/>
    <property type="match status" value="1"/>
</dbReference>
<evidence type="ECO:0000256" key="1">
    <source>
        <dbReference type="SAM" id="MobiDB-lite"/>
    </source>
</evidence>
<dbReference type="EMBL" id="PYBJ01000038">
    <property type="protein sequence ID" value="PSM37581.1"/>
    <property type="molecule type" value="Genomic_DNA"/>
</dbReference>
<organism evidence="2 3">
    <name type="scientific">Streptomyces dioscori</name>
    <dbReference type="NCBI Taxonomy" id="2109333"/>
    <lineage>
        <taxon>Bacteria</taxon>
        <taxon>Bacillati</taxon>
        <taxon>Actinomycetota</taxon>
        <taxon>Actinomycetes</taxon>
        <taxon>Kitasatosporales</taxon>
        <taxon>Streptomycetaceae</taxon>
        <taxon>Streptomyces</taxon>
        <taxon>Streptomyces aurantiacus group</taxon>
    </lineage>
</organism>
<accession>A0A2P8PU95</accession>
<comment type="caution">
    <text evidence="2">The sequence shown here is derived from an EMBL/GenBank/DDBJ whole genome shotgun (WGS) entry which is preliminary data.</text>
</comment>